<dbReference type="AlphaFoldDB" id="A0A430R2S5"/>
<sequence>MLIEPRDSLIVRDGRPFTNSPGARARSLPFPLPQTLAGAYRSRRGLQEGLGFPEEAERVLSWGVKGPLLAEEGEGGWRLLAPRPLDAVRLGETVYPLAPLEPPEGAGTNLPQDLLPVALEDPSLKEKPGRLPSWWYWENFQNWLLNPHTGFRVEGQDGPVPEVRTHVSLDPSTGTGLEGALFQTQGLEFRVKRKRDKESGFGGRLALVLWPEDGVSVEGIHPLGGERRLAYWHSGGPQIPLVPERLVEALLQNRAARLVLLTPAFFHGAYLPEEGRFLGATAVAAAVGRPLVVSGWDLKAGRPKPTRRAVPAGSVYFLRLPQAWGEAEVREWIAGIWFQNLSDREQDRKDGYGLAALGVWSGRPLKWR</sequence>
<dbReference type="Gene3D" id="2.60.40.4350">
    <property type="match status" value="1"/>
</dbReference>
<dbReference type="EMBL" id="PELR01000344">
    <property type="protein sequence ID" value="RTH01685.1"/>
    <property type="molecule type" value="Genomic_DNA"/>
</dbReference>
<dbReference type="InterPro" id="IPR019117">
    <property type="entry name" value="CRISPR-assoc_protein_Cmr3"/>
</dbReference>
<evidence type="ECO:0000313" key="1">
    <source>
        <dbReference type="EMBL" id="RTH01685.1"/>
    </source>
</evidence>
<name>A0A430R2S5_THESC</name>
<organism evidence="1 2">
    <name type="scientific">Thermus scotoductus</name>
    <dbReference type="NCBI Taxonomy" id="37636"/>
    <lineage>
        <taxon>Bacteria</taxon>
        <taxon>Thermotogati</taxon>
        <taxon>Deinococcota</taxon>
        <taxon>Deinococci</taxon>
        <taxon>Thermales</taxon>
        <taxon>Thermaceae</taxon>
        <taxon>Thermus</taxon>
    </lineage>
</organism>
<dbReference type="Gene3D" id="3.30.70.2940">
    <property type="match status" value="1"/>
</dbReference>
<dbReference type="RefSeq" id="WP_126178326.1">
    <property type="nucleotide sequence ID" value="NZ_PELN01000349.1"/>
</dbReference>
<gene>
    <name evidence="1" type="ORF">CSW45_09555</name>
</gene>
<proteinExistence type="predicted"/>
<evidence type="ECO:0000313" key="2">
    <source>
        <dbReference type="Proteomes" id="UP000286910"/>
    </source>
</evidence>
<dbReference type="CDD" id="cd09748">
    <property type="entry name" value="Cmr3_III-B"/>
    <property type="match status" value="1"/>
</dbReference>
<accession>A0A430R2S5</accession>
<dbReference type="Pfam" id="PF09700">
    <property type="entry name" value="Cas_Cmr3"/>
    <property type="match status" value="1"/>
</dbReference>
<protein>
    <submittedName>
        <fullName evidence="1">CRISPR-associated protein Cmr3</fullName>
    </submittedName>
</protein>
<reference evidence="1 2" key="1">
    <citation type="journal article" date="2019" name="Extremophiles">
        <title>Biogeography of thermophiles and predominance of Thermus scotoductus in domestic water heaters.</title>
        <authorList>
            <person name="Wilpiszeski R.L."/>
            <person name="Zhang Z."/>
            <person name="House C.H."/>
        </authorList>
    </citation>
    <scope>NUCLEOTIDE SEQUENCE [LARGE SCALE GENOMIC DNA]</scope>
    <source>
        <strain evidence="1 2">32_S32</strain>
    </source>
</reference>
<dbReference type="Proteomes" id="UP000286910">
    <property type="component" value="Unassembled WGS sequence"/>
</dbReference>
<comment type="caution">
    <text evidence="1">The sequence shown here is derived from an EMBL/GenBank/DDBJ whole genome shotgun (WGS) entry which is preliminary data.</text>
</comment>